<evidence type="ECO:0000313" key="17">
    <source>
        <dbReference type="EMBL" id="AMM42062.1"/>
    </source>
</evidence>
<feature type="transmembrane region" description="Helical" evidence="16">
    <location>
        <begin position="118"/>
        <end position="139"/>
    </location>
</feature>
<evidence type="ECO:0000256" key="10">
    <source>
        <dbReference type="ARBA" id="ARBA00023098"/>
    </source>
</evidence>
<keyword evidence="6" id="KW-0444">Lipid biosynthesis</keyword>
<protein>
    <recommendedName>
        <fullName evidence="5">CDP-diacylglycerol--glycerol-3-phosphate 3-phosphatidyltransferase</fullName>
        <ecNumber evidence="4">2.7.8.5</ecNumber>
    </recommendedName>
</protein>
<comment type="catalytic activity">
    <reaction evidence="14">
        <text>a CDP-1,2-diacyl-sn-glycerol + sn-glycerol 3-phosphate = a 1,2-diacyl-sn-glycero-3-phospho-(1'-sn-glycero-3'-phosphate) + CMP + H(+)</text>
        <dbReference type="Rhea" id="RHEA:12593"/>
        <dbReference type="ChEBI" id="CHEBI:15378"/>
        <dbReference type="ChEBI" id="CHEBI:57597"/>
        <dbReference type="ChEBI" id="CHEBI:58332"/>
        <dbReference type="ChEBI" id="CHEBI:60110"/>
        <dbReference type="ChEBI" id="CHEBI:60377"/>
        <dbReference type="EC" id="2.7.8.5"/>
    </reaction>
</comment>
<gene>
    <name evidence="17" type="ORF">HS1_002278</name>
</gene>
<dbReference type="PIRSF" id="PIRSF000847">
    <property type="entry name" value="Phos_ph_gly_syn"/>
    <property type="match status" value="1"/>
</dbReference>
<comment type="pathway">
    <text evidence="2">Phospholipid metabolism; phosphatidylglycerol biosynthesis; phosphatidylglycerol from CDP-diacylglycerol: step 1/2.</text>
</comment>
<evidence type="ECO:0000256" key="5">
    <source>
        <dbReference type="ARBA" id="ARBA00014944"/>
    </source>
</evidence>
<evidence type="ECO:0000256" key="1">
    <source>
        <dbReference type="ARBA" id="ARBA00004141"/>
    </source>
</evidence>
<dbReference type="EC" id="2.7.8.5" evidence="4"/>
<evidence type="ECO:0000256" key="11">
    <source>
        <dbReference type="ARBA" id="ARBA00023136"/>
    </source>
</evidence>
<dbReference type="KEGG" id="daw:HS1_002278"/>
<dbReference type="GO" id="GO:0008444">
    <property type="term" value="F:CDP-diacylglycerol-glycerol-3-phosphate 3-phosphatidyltransferase activity"/>
    <property type="evidence" value="ECO:0007669"/>
    <property type="project" value="UniProtKB-EC"/>
</dbReference>
<comment type="similarity">
    <text evidence="3 15">Belongs to the CDP-alcohol phosphatidyltransferase class-I family.</text>
</comment>
<dbReference type="RefSeq" id="WP_066065592.1">
    <property type="nucleotide sequence ID" value="NZ_CP013015.1"/>
</dbReference>
<feature type="transmembrane region" description="Helical" evidence="16">
    <location>
        <begin position="145"/>
        <end position="167"/>
    </location>
</feature>
<keyword evidence="8 16" id="KW-0812">Transmembrane</keyword>
<dbReference type="GO" id="GO:0016020">
    <property type="term" value="C:membrane"/>
    <property type="evidence" value="ECO:0007669"/>
    <property type="project" value="UniProtKB-SubCell"/>
</dbReference>
<dbReference type="PANTHER" id="PTHR14269:SF11">
    <property type="entry name" value="CDP-DIACYLGLYCEROL--GLYCEROL-3-PHOSPHATE 3-PHOSPHATIDYLTRANSFERASE"/>
    <property type="match status" value="1"/>
</dbReference>
<evidence type="ECO:0000313" key="18">
    <source>
        <dbReference type="Proteomes" id="UP000070560"/>
    </source>
</evidence>
<accession>A0A7U4QMG4</accession>
<evidence type="ECO:0000256" key="15">
    <source>
        <dbReference type="RuleBase" id="RU003750"/>
    </source>
</evidence>
<organism evidence="17 18">
    <name type="scientific">Desulfofervidus auxilii</name>
    <dbReference type="NCBI Taxonomy" id="1621989"/>
    <lineage>
        <taxon>Bacteria</taxon>
        <taxon>Pseudomonadati</taxon>
        <taxon>Thermodesulfobacteriota</taxon>
        <taxon>Candidatus Desulfofervidia</taxon>
        <taxon>Candidatus Desulfofervidales</taxon>
        <taxon>Candidatus Desulfofervidaceae</taxon>
        <taxon>Candidatus Desulfofervidus</taxon>
    </lineage>
</organism>
<dbReference type="Pfam" id="PF01066">
    <property type="entry name" value="CDP-OH_P_transf"/>
    <property type="match status" value="1"/>
</dbReference>
<evidence type="ECO:0000256" key="16">
    <source>
        <dbReference type="SAM" id="Phobius"/>
    </source>
</evidence>
<dbReference type="AlphaFoldDB" id="A0A7U4QMG4"/>
<evidence type="ECO:0000256" key="8">
    <source>
        <dbReference type="ARBA" id="ARBA00022692"/>
    </source>
</evidence>
<dbReference type="InterPro" id="IPR004570">
    <property type="entry name" value="Phosphatidylglycerol_P_synth"/>
</dbReference>
<proteinExistence type="inferred from homology"/>
<keyword evidence="13" id="KW-1208">Phospholipid metabolism</keyword>
<dbReference type="Proteomes" id="UP000070560">
    <property type="component" value="Chromosome"/>
</dbReference>
<dbReference type="PANTHER" id="PTHR14269">
    <property type="entry name" value="CDP-DIACYLGLYCEROL--GLYCEROL-3-PHOSPHATE 3-PHOSPHATIDYLTRANSFERASE-RELATED"/>
    <property type="match status" value="1"/>
</dbReference>
<evidence type="ECO:0000256" key="6">
    <source>
        <dbReference type="ARBA" id="ARBA00022516"/>
    </source>
</evidence>
<name>A0A7U4QMG4_DESA2</name>
<keyword evidence="18" id="KW-1185">Reference proteome</keyword>
<keyword evidence="9 16" id="KW-1133">Transmembrane helix</keyword>
<keyword evidence="11 16" id="KW-0472">Membrane</keyword>
<comment type="subcellular location">
    <subcellularLocation>
        <location evidence="1">Membrane</location>
        <topology evidence="1">Multi-pass membrane protein</topology>
    </subcellularLocation>
</comment>
<sequence>MSWPNLFTFFRFLLTPVFIILILNNYFSLATITFLIAGITDAIDGFLARYLHQATRLGACLDPIADKLLLCSSFVLLAWYQFIPSWLAVIVLCRDAFILLGALLFFLFDIEFEVKPSLLGKTTTLVQIITVLTVLTNIQVTLPPILLSILLGITLILTVASGLQYAYMGYKILE</sequence>
<dbReference type="EMBL" id="CP013015">
    <property type="protein sequence ID" value="AMM42062.1"/>
    <property type="molecule type" value="Genomic_DNA"/>
</dbReference>
<evidence type="ECO:0000256" key="3">
    <source>
        <dbReference type="ARBA" id="ARBA00010441"/>
    </source>
</evidence>
<evidence type="ECO:0000256" key="12">
    <source>
        <dbReference type="ARBA" id="ARBA00023209"/>
    </source>
</evidence>
<evidence type="ECO:0000256" key="2">
    <source>
        <dbReference type="ARBA" id="ARBA00005042"/>
    </source>
</evidence>
<dbReference type="InterPro" id="IPR048254">
    <property type="entry name" value="CDP_ALCOHOL_P_TRANSF_CS"/>
</dbReference>
<evidence type="ECO:0000256" key="7">
    <source>
        <dbReference type="ARBA" id="ARBA00022679"/>
    </source>
</evidence>
<dbReference type="InterPro" id="IPR050324">
    <property type="entry name" value="CDP-alcohol_PTase-I"/>
</dbReference>
<keyword evidence="12" id="KW-0594">Phospholipid biosynthesis</keyword>
<dbReference type="InterPro" id="IPR000462">
    <property type="entry name" value="CDP-OH_P_trans"/>
</dbReference>
<feature type="transmembrane region" description="Helical" evidence="16">
    <location>
        <begin position="12"/>
        <end position="39"/>
    </location>
</feature>
<dbReference type="Gene3D" id="1.20.120.1760">
    <property type="match status" value="1"/>
</dbReference>
<dbReference type="InterPro" id="IPR043130">
    <property type="entry name" value="CDP-OH_PTrfase_TM_dom"/>
</dbReference>
<reference evidence="17 18" key="1">
    <citation type="submission" date="2015-10" db="EMBL/GenBank/DDBJ databases">
        <title>Candidatus Desulfofervidus auxilii, a hydrogenotrophic sulfate-reducing bacterium involved in the thermophilic anaerobic oxidation of methane.</title>
        <authorList>
            <person name="Krukenberg V."/>
            <person name="Richter M."/>
            <person name="Wegener G."/>
        </authorList>
    </citation>
    <scope>NUCLEOTIDE SEQUENCE [LARGE SCALE GENOMIC DNA]</scope>
    <source>
        <strain evidence="17 18">HS1</strain>
    </source>
</reference>
<evidence type="ECO:0000256" key="13">
    <source>
        <dbReference type="ARBA" id="ARBA00023264"/>
    </source>
</evidence>
<keyword evidence="7 15" id="KW-0808">Transferase</keyword>
<evidence type="ECO:0000256" key="9">
    <source>
        <dbReference type="ARBA" id="ARBA00022989"/>
    </source>
</evidence>
<feature type="transmembrane region" description="Helical" evidence="16">
    <location>
        <begin position="86"/>
        <end position="106"/>
    </location>
</feature>
<evidence type="ECO:0000256" key="14">
    <source>
        <dbReference type="ARBA" id="ARBA00048586"/>
    </source>
</evidence>
<dbReference type="PROSITE" id="PS00379">
    <property type="entry name" value="CDP_ALCOHOL_P_TRANSF"/>
    <property type="match status" value="1"/>
</dbReference>
<dbReference type="OrthoDB" id="9796672at2"/>
<dbReference type="GO" id="GO:0046474">
    <property type="term" value="P:glycerophospholipid biosynthetic process"/>
    <property type="evidence" value="ECO:0007669"/>
    <property type="project" value="TreeGrafter"/>
</dbReference>
<evidence type="ECO:0000256" key="4">
    <source>
        <dbReference type="ARBA" id="ARBA00013170"/>
    </source>
</evidence>
<keyword evidence="10" id="KW-0443">Lipid metabolism</keyword>